<feature type="coiled-coil region" evidence="1">
    <location>
        <begin position="592"/>
        <end position="650"/>
    </location>
</feature>
<gene>
    <name evidence="4" type="ORF">J3R75_004013</name>
</gene>
<dbReference type="InterPro" id="IPR016187">
    <property type="entry name" value="CTDL_fold"/>
</dbReference>
<dbReference type="AlphaFoldDB" id="A0AAE3VKB6"/>
<proteinExistence type="predicted"/>
<dbReference type="Gene3D" id="3.90.1580.10">
    <property type="entry name" value="paralog of FGE (formylglycine-generating enzyme)"/>
    <property type="match status" value="3"/>
</dbReference>
<accession>A0AAE3VKB6</accession>
<feature type="signal peptide" evidence="2">
    <location>
        <begin position="1"/>
        <end position="19"/>
    </location>
</feature>
<dbReference type="InterPro" id="IPR051043">
    <property type="entry name" value="Sulfatase_Mod_Factor_Kinase"/>
</dbReference>
<sequence length="928" mass="104813">MNKKLAVLLMILASLFCCSCRKSTISVDLGGGVDGIWARSLDLGGGVMLDLVLIPPGKFLMGSEYSEDDEQPVHEVTISQPFYLGKYEVTQAQWEAVMGWKLSESKGPTLPVDEVAWGDCQLFIEKLNGRGLGTFRLPTEAEWEYACRAGTTGDYAREFDEMAWHADNSDSGPNPVGTKKPNPWWLYDMHGNVLEWCQDWYAPYSENQETDPKGAAVGSLRVARGGDWSDSYAASRSASRSGREPWSRRYLGFRLVRMCIVEGDTEEAKQMKRIAKEAWQEARQKKRLAEEAEQAERLAEEAEQAKRLAEEAEKKRQLIAKWMPFRAQAAEHNAVVAGEEVVNTIGMRFRLIPAGTFRMGSEKGYDYEMPVHEVEITQPFYLGVTEVTQAQWEAVMGSNPRYSKGAALPVACVKWADAVAFCERLSAKEAWVKYRLPTEAEWEYACRAGSQQEYSWHWSGEFEDEIGIDDYAWYGGNASDATHEVGTLKPNRWGLYDMHGNVSEWCQDWAGPCSQDRQIDPKGAVSGDQRVFRGGSYLCPSGDCRSVARLRMEPHYWGVNLGYRIVAMGLVQGDTEEARQKMRLAEEAWQKMLLAEEAKRQEERLADEALQQKRRAEEALEQKRKAEQALEQERRAVEALQLERRTEEALQLERIAKWEAYRAQAAEHNAVVAGEEVVNTIGMRFRLIPAGTFRMGSEKGDDNEGPVDEEAMSHFFSERPEHEVEITQPFYLGVTEVTQAQWEAVRGTNPSFYRGAALPVDCVSWADAVAFCERLSATETGVTYRLPTEAEWEYACRAGSQQEFSWHWSDELEGEIGIEDYAWYGGNASDATHEVGKLKPNRWGLYDMHGNVWEWCQDWAGPYSQDKQTDPKGAAGGPFRLLRGGGNNYLRGGGNNYLSWCYRSAARLGRRPLLGDISIGFRIVREVP</sequence>
<dbReference type="Pfam" id="PF03781">
    <property type="entry name" value="FGE-sulfatase"/>
    <property type="match status" value="3"/>
</dbReference>
<dbReference type="SUPFAM" id="SSF56436">
    <property type="entry name" value="C-type lectin-like"/>
    <property type="match status" value="3"/>
</dbReference>
<feature type="chain" id="PRO_5041945912" evidence="2">
    <location>
        <begin position="20"/>
        <end position="928"/>
    </location>
</feature>
<dbReference type="PANTHER" id="PTHR23150">
    <property type="entry name" value="SULFATASE MODIFYING FACTOR 1, 2"/>
    <property type="match status" value="1"/>
</dbReference>
<evidence type="ECO:0000256" key="2">
    <source>
        <dbReference type="SAM" id="SignalP"/>
    </source>
</evidence>
<name>A0AAE3VKB6_9BACT</name>
<feature type="domain" description="Sulfatase-modifying factor enzyme-like" evidence="3">
    <location>
        <begin position="50"/>
        <end position="257"/>
    </location>
</feature>
<dbReference type="RefSeq" id="WP_307265348.1">
    <property type="nucleotide sequence ID" value="NZ_JAUSVL010000001.1"/>
</dbReference>
<reference evidence="4" key="1">
    <citation type="submission" date="2023-07" db="EMBL/GenBank/DDBJ databases">
        <title>Genomic Encyclopedia of Type Strains, Phase IV (KMG-IV): sequencing the most valuable type-strain genomes for metagenomic binning, comparative biology and taxonomic classification.</title>
        <authorList>
            <person name="Goeker M."/>
        </authorList>
    </citation>
    <scope>NUCLEOTIDE SEQUENCE</scope>
    <source>
        <strain evidence="4">DSM 24202</strain>
    </source>
</reference>
<keyword evidence="2" id="KW-0732">Signal</keyword>
<evidence type="ECO:0000313" key="5">
    <source>
        <dbReference type="Proteomes" id="UP001238163"/>
    </source>
</evidence>
<evidence type="ECO:0000256" key="1">
    <source>
        <dbReference type="SAM" id="Coils"/>
    </source>
</evidence>
<comment type="caution">
    <text evidence="4">The sequence shown here is derived from an EMBL/GenBank/DDBJ whole genome shotgun (WGS) entry which is preliminary data.</text>
</comment>
<organism evidence="4 5">
    <name type="scientific">Oligosphaera ethanolica</name>
    <dbReference type="NCBI Taxonomy" id="760260"/>
    <lineage>
        <taxon>Bacteria</taxon>
        <taxon>Pseudomonadati</taxon>
        <taxon>Lentisphaerota</taxon>
        <taxon>Oligosphaeria</taxon>
        <taxon>Oligosphaerales</taxon>
        <taxon>Oligosphaeraceae</taxon>
        <taxon>Oligosphaera</taxon>
    </lineage>
</organism>
<evidence type="ECO:0000313" key="4">
    <source>
        <dbReference type="EMBL" id="MDQ0291906.1"/>
    </source>
</evidence>
<dbReference type="EMBL" id="JAUSVL010000001">
    <property type="protein sequence ID" value="MDQ0291906.1"/>
    <property type="molecule type" value="Genomic_DNA"/>
</dbReference>
<dbReference type="InterPro" id="IPR042095">
    <property type="entry name" value="SUMF_sf"/>
</dbReference>
<keyword evidence="1" id="KW-0175">Coiled coil</keyword>
<dbReference type="PANTHER" id="PTHR23150:SF19">
    <property type="entry name" value="FORMYLGLYCINE-GENERATING ENZYME"/>
    <property type="match status" value="1"/>
</dbReference>
<feature type="coiled-coil region" evidence="1">
    <location>
        <begin position="278"/>
        <end position="318"/>
    </location>
</feature>
<dbReference type="GO" id="GO:0120147">
    <property type="term" value="F:formylglycine-generating oxidase activity"/>
    <property type="evidence" value="ECO:0007669"/>
    <property type="project" value="TreeGrafter"/>
</dbReference>
<keyword evidence="5" id="KW-1185">Reference proteome</keyword>
<protein>
    <submittedName>
        <fullName evidence="4">Formylglycine-generating enzyme required for sulfatase activity</fullName>
    </submittedName>
</protein>
<feature type="domain" description="Sulfatase-modifying factor enzyme-like" evidence="3">
    <location>
        <begin position="687"/>
        <end position="925"/>
    </location>
</feature>
<dbReference type="Proteomes" id="UP001238163">
    <property type="component" value="Unassembled WGS sequence"/>
</dbReference>
<evidence type="ECO:0000259" key="3">
    <source>
        <dbReference type="Pfam" id="PF03781"/>
    </source>
</evidence>
<feature type="domain" description="Sulfatase-modifying factor enzyme-like" evidence="3">
    <location>
        <begin position="351"/>
        <end position="566"/>
    </location>
</feature>
<dbReference type="InterPro" id="IPR005532">
    <property type="entry name" value="SUMF_dom"/>
</dbReference>